<dbReference type="Proteomes" id="UP000177811">
    <property type="component" value="Unassembled WGS sequence"/>
</dbReference>
<sequence length="250" mass="28241">MKEHQEIPTGVKNSLHAEHLKDGVRPIMACVGMPEQFSETLGPEKKLLEYDDQRLLQEGIRNVDYFGEPQELERENYKNAGDYSYAISPVDDTDKFSREFRNCTGLAVIGTDKESGASVSFFSHQDPNHFLSGTKNTEHFTHDVRQRLSELKGRCVEGTIDAVIVGGNVLFDRPLFKEGYINSIKLLAGQVEDVLGFEPVVIIGPKATPGSDNVFFDTKQRRLYIMRPQVGNETTQSFLPSDLDKQQQKW</sequence>
<reference evidence="1 2" key="1">
    <citation type="journal article" date="2016" name="Nat. Commun.">
        <title>Thousands of microbial genomes shed light on interconnected biogeochemical processes in an aquifer system.</title>
        <authorList>
            <person name="Anantharaman K."/>
            <person name="Brown C.T."/>
            <person name="Hug L.A."/>
            <person name="Sharon I."/>
            <person name="Castelle C.J."/>
            <person name="Probst A.J."/>
            <person name="Thomas B.C."/>
            <person name="Singh A."/>
            <person name="Wilkins M.J."/>
            <person name="Karaoz U."/>
            <person name="Brodie E.L."/>
            <person name="Williams K.H."/>
            <person name="Hubbard S.S."/>
            <person name="Banfield J.F."/>
        </authorList>
    </citation>
    <scope>NUCLEOTIDE SEQUENCE [LARGE SCALE GENOMIC DNA]</scope>
</reference>
<gene>
    <name evidence="1" type="ORF">A3C16_03920</name>
</gene>
<dbReference type="EMBL" id="MHQL01000041">
    <property type="protein sequence ID" value="OHA02222.1"/>
    <property type="molecule type" value="Genomic_DNA"/>
</dbReference>
<dbReference type="AlphaFoldDB" id="A0A1G2KUC5"/>
<accession>A0A1G2KUC5</accession>
<name>A0A1G2KUC5_9BACT</name>
<evidence type="ECO:0000313" key="1">
    <source>
        <dbReference type="EMBL" id="OHA02222.1"/>
    </source>
</evidence>
<protein>
    <submittedName>
        <fullName evidence="1">Uncharacterized protein</fullName>
    </submittedName>
</protein>
<organism evidence="1 2">
    <name type="scientific">Candidatus Sungbacteria bacterium RIFCSPHIGHO2_02_FULL_51_29</name>
    <dbReference type="NCBI Taxonomy" id="1802273"/>
    <lineage>
        <taxon>Bacteria</taxon>
        <taxon>Candidatus Sungiibacteriota</taxon>
    </lineage>
</organism>
<evidence type="ECO:0000313" key="2">
    <source>
        <dbReference type="Proteomes" id="UP000177811"/>
    </source>
</evidence>
<comment type="caution">
    <text evidence="1">The sequence shown here is derived from an EMBL/GenBank/DDBJ whole genome shotgun (WGS) entry which is preliminary data.</text>
</comment>
<proteinExistence type="predicted"/>